<dbReference type="EMBL" id="QKUF01000008">
    <property type="protein sequence ID" value="PZW29581.1"/>
    <property type="molecule type" value="Genomic_DNA"/>
</dbReference>
<keyword evidence="2" id="KW-1185">Reference proteome</keyword>
<comment type="caution">
    <text evidence="1">The sequence shown here is derived from an EMBL/GenBank/DDBJ whole genome shotgun (WGS) entry which is preliminary data.</text>
</comment>
<gene>
    <name evidence="1" type="ORF">EI42_02877</name>
</gene>
<protein>
    <submittedName>
        <fullName evidence="1">Uncharacterized protein</fullName>
    </submittedName>
</protein>
<organism evidence="1 2">
    <name type="scientific">Thermosporothrix hazakensis</name>
    <dbReference type="NCBI Taxonomy" id="644383"/>
    <lineage>
        <taxon>Bacteria</taxon>
        <taxon>Bacillati</taxon>
        <taxon>Chloroflexota</taxon>
        <taxon>Ktedonobacteria</taxon>
        <taxon>Ktedonobacterales</taxon>
        <taxon>Thermosporotrichaceae</taxon>
        <taxon>Thermosporothrix</taxon>
    </lineage>
</organism>
<reference evidence="1 2" key="1">
    <citation type="submission" date="2018-06" db="EMBL/GenBank/DDBJ databases">
        <title>Genomic Encyclopedia of Archaeal and Bacterial Type Strains, Phase II (KMG-II): from individual species to whole genera.</title>
        <authorList>
            <person name="Goeker M."/>
        </authorList>
    </citation>
    <scope>NUCLEOTIDE SEQUENCE [LARGE SCALE GENOMIC DNA]</scope>
    <source>
        <strain evidence="1 2">ATCC BAA-1881</strain>
    </source>
</reference>
<evidence type="ECO:0000313" key="2">
    <source>
        <dbReference type="Proteomes" id="UP000248806"/>
    </source>
</evidence>
<accession>A0A326U6K9</accession>
<dbReference type="AlphaFoldDB" id="A0A326U6K9"/>
<evidence type="ECO:0000313" key="1">
    <source>
        <dbReference type="EMBL" id="PZW29581.1"/>
    </source>
</evidence>
<proteinExistence type="predicted"/>
<sequence>MPGGCNLRCRVRVRLRVRVRDPAVAMYKQLECSYRLVASLTIQVYGYVYGNAVVLNLVSRMYTCTVTCTCTSTLLLSLF</sequence>
<dbReference type="Proteomes" id="UP000248806">
    <property type="component" value="Unassembled WGS sequence"/>
</dbReference>
<name>A0A326U6K9_THEHA</name>